<dbReference type="AlphaFoldDB" id="A0A6B0RHW7"/>
<comment type="caution">
    <text evidence="1">The sequence shown here is derived from an EMBL/GenBank/DDBJ whole genome shotgun (WGS) entry which is preliminary data.</text>
</comment>
<protein>
    <submittedName>
        <fullName evidence="1">Uncharacterized protein</fullName>
    </submittedName>
</protein>
<keyword evidence="2" id="KW-1185">Reference proteome</keyword>
<dbReference type="Proteomes" id="UP000322234">
    <property type="component" value="Unassembled WGS sequence"/>
</dbReference>
<organism evidence="1 2">
    <name type="scientific">Bos mutus</name>
    <name type="common">wild yak</name>
    <dbReference type="NCBI Taxonomy" id="72004"/>
    <lineage>
        <taxon>Eukaryota</taxon>
        <taxon>Metazoa</taxon>
        <taxon>Chordata</taxon>
        <taxon>Craniata</taxon>
        <taxon>Vertebrata</taxon>
        <taxon>Euteleostomi</taxon>
        <taxon>Mammalia</taxon>
        <taxon>Eutheria</taxon>
        <taxon>Laurasiatheria</taxon>
        <taxon>Artiodactyla</taxon>
        <taxon>Ruminantia</taxon>
        <taxon>Pecora</taxon>
        <taxon>Bovidae</taxon>
        <taxon>Bovinae</taxon>
        <taxon>Bos</taxon>
    </lineage>
</organism>
<name>A0A6B0RHW7_9CETA</name>
<dbReference type="EMBL" id="VBQZ03000051">
    <property type="protein sequence ID" value="MXQ88962.1"/>
    <property type="molecule type" value="Genomic_DNA"/>
</dbReference>
<sequence length="89" mass="9625">MAIAPSLPAATSIYCRPGGRPRSTCRYPSASVLGKQMTGQRLRRGYLRGSLLPAYLELLLWLEREAGCVLFRSSKDTSPSHKGQCGLGG</sequence>
<gene>
    <name evidence="1" type="ORF">E5288_WYG019964</name>
</gene>
<proteinExistence type="predicted"/>
<reference evidence="1" key="1">
    <citation type="submission" date="2019-10" db="EMBL/GenBank/DDBJ databases">
        <title>The sequence and de novo assembly of the wild yak genome.</title>
        <authorList>
            <person name="Liu Y."/>
        </authorList>
    </citation>
    <scope>NUCLEOTIDE SEQUENCE [LARGE SCALE GENOMIC DNA]</scope>
    <source>
        <strain evidence="1">WY2019</strain>
    </source>
</reference>
<evidence type="ECO:0000313" key="1">
    <source>
        <dbReference type="EMBL" id="MXQ88962.1"/>
    </source>
</evidence>
<evidence type="ECO:0000313" key="2">
    <source>
        <dbReference type="Proteomes" id="UP000322234"/>
    </source>
</evidence>
<accession>A0A6B0RHW7</accession>